<comment type="subcellular location">
    <subcellularLocation>
        <location evidence="1">Cytoplasm</location>
    </subcellularLocation>
</comment>
<protein>
    <recommendedName>
        <fullName evidence="9">MI domain-containing protein</fullName>
    </recommendedName>
</protein>
<evidence type="ECO:0000256" key="2">
    <source>
        <dbReference type="ARBA" id="ARBA00005775"/>
    </source>
</evidence>
<organism evidence="10 11">
    <name type="scientific">Rhizoctonia solani</name>
    <dbReference type="NCBI Taxonomy" id="456999"/>
    <lineage>
        <taxon>Eukaryota</taxon>
        <taxon>Fungi</taxon>
        <taxon>Dikarya</taxon>
        <taxon>Basidiomycota</taxon>
        <taxon>Agaricomycotina</taxon>
        <taxon>Agaricomycetes</taxon>
        <taxon>Cantharellales</taxon>
        <taxon>Ceratobasidiaceae</taxon>
        <taxon>Rhizoctonia</taxon>
    </lineage>
</organism>
<name>A0A8H3DNC5_9AGAM</name>
<dbReference type="PANTHER" id="PTHR23253:SF9">
    <property type="entry name" value="EUKARYOTIC TRANSLATION INITIATION FACTOR 4 GAMMA 2"/>
    <property type="match status" value="1"/>
</dbReference>
<feature type="region of interest" description="Disordered" evidence="8">
    <location>
        <begin position="1221"/>
        <end position="1320"/>
    </location>
</feature>
<comment type="caution">
    <text evidence="10">The sequence shown here is derived from an EMBL/GenBank/DDBJ whole genome shotgun (WGS) entry which is preliminary data.</text>
</comment>
<dbReference type="PROSITE" id="PS51366">
    <property type="entry name" value="MI"/>
    <property type="match status" value="1"/>
</dbReference>
<evidence type="ECO:0000313" key="11">
    <source>
        <dbReference type="Proteomes" id="UP000663843"/>
    </source>
</evidence>
<dbReference type="InterPro" id="IPR016024">
    <property type="entry name" value="ARM-type_fold"/>
</dbReference>
<keyword evidence="4" id="KW-0396">Initiation factor</keyword>
<dbReference type="PANTHER" id="PTHR23253">
    <property type="entry name" value="EUKARYOTIC TRANSLATION INITIATION FACTOR 4 GAMMA"/>
    <property type="match status" value="1"/>
</dbReference>
<dbReference type="SMART" id="SM00544">
    <property type="entry name" value="MA3"/>
    <property type="match status" value="1"/>
</dbReference>
<dbReference type="GO" id="GO:0016281">
    <property type="term" value="C:eukaryotic translation initiation factor 4F complex"/>
    <property type="evidence" value="ECO:0007669"/>
    <property type="project" value="TreeGrafter"/>
</dbReference>
<evidence type="ECO:0000256" key="5">
    <source>
        <dbReference type="ARBA" id="ARBA00022553"/>
    </source>
</evidence>
<dbReference type="Proteomes" id="UP000663843">
    <property type="component" value="Unassembled WGS sequence"/>
</dbReference>
<dbReference type="EMBL" id="CAJMWT010009723">
    <property type="protein sequence ID" value="CAE6539638.1"/>
    <property type="molecule type" value="Genomic_DNA"/>
</dbReference>
<dbReference type="GO" id="GO:0010494">
    <property type="term" value="C:cytoplasmic stress granule"/>
    <property type="evidence" value="ECO:0007669"/>
    <property type="project" value="UniProtKB-ARBA"/>
</dbReference>
<feature type="compositionally biased region" description="Polar residues" evidence="8">
    <location>
        <begin position="964"/>
        <end position="982"/>
    </location>
</feature>
<dbReference type="Pfam" id="PF02854">
    <property type="entry name" value="MIF4G"/>
    <property type="match status" value="2"/>
</dbReference>
<dbReference type="Gene3D" id="1.25.40.180">
    <property type="match status" value="4"/>
</dbReference>
<evidence type="ECO:0000256" key="6">
    <source>
        <dbReference type="ARBA" id="ARBA00022884"/>
    </source>
</evidence>
<evidence type="ECO:0000256" key="3">
    <source>
        <dbReference type="ARBA" id="ARBA00022490"/>
    </source>
</evidence>
<gene>
    <name evidence="10" type="ORF">RDB_LOCUS193973</name>
</gene>
<evidence type="ECO:0000256" key="7">
    <source>
        <dbReference type="ARBA" id="ARBA00022917"/>
    </source>
</evidence>
<keyword evidence="6" id="KW-0694">RNA-binding</keyword>
<proteinExistence type="inferred from homology"/>
<evidence type="ECO:0000256" key="1">
    <source>
        <dbReference type="ARBA" id="ARBA00004496"/>
    </source>
</evidence>
<feature type="compositionally biased region" description="Low complexity" evidence="8">
    <location>
        <begin position="1241"/>
        <end position="1273"/>
    </location>
</feature>
<dbReference type="GO" id="GO:0003729">
    <property type="term" value="F:mRNA binding"/>
    <property type="evidence" value="ECO:0007669"/>
    <property type="project" value="TreeGrafter"/>
</dbReference>
<feature type="region of interest" description="Disordered" evidence="8">
    <location>
        <begin position="1183"/>
        <end position="1209"/>
    </location>
</feature>
<keyword evidence="3" id="KW-0963">Cytoplasm</keyword>
<evidence type="ECO:0000256" key="4">
    <source>
        <dbReference type="ARBA" id="ARBA00022540"/>
    </source>
</evidence>
<keyword evidence="5" id="KW-0597">Phosphoprotein</keyword>
<feature type="region of interest" description="Disordered" evidence="8">
    <location>
        <begin position="964"/>
        <end position="992"/>
    </location>
</feature>
<dbReference type="InterPro" id="IPR003891">
    <property type="entry name" value="Initiation_fac_eIF4g_MI"/>
</dbReference>
<sequence>MELKLGAMLIKLEEGDFDDISDRIIEWLNKSEKEEGRKAIIKIAKLICERVKETETFGKTYARLCRKIMEQISPSIQDESIQNSEGKPLTGGMLFRKCLLNQCQEGFERRWSAEIVAPDANNVVDCRGPGLVLFIAELFKLQILTERIVHDCIKKLLSNVVDPEEEDIQKLCKLFKAIGHCLDNLNMKNHMDVYFQRMQGMANRSNNFRIHLMLSNVIELRARHRRAHSAIRRRVREDNSRASGFEAPANQVANFAPIVPLEQSESRWVAWSTQRKSQRVEVRQLVDRKVKALLNKLTMEKFDLISDQIIQWANKSEREKDGSTLMQVIKLVFEKAKDEATFSEMYARLCRKMMERVSPNVQDETMKNSEGQPITGGMLFRKYLLNRCQEDFERGWSAKEAALAAAALRSGEDKGAGAAFGDSGKAVFLFDEYYAAATAKRQGLGLVQFIGELFKLQMLTERIMHECIKKLLSNVVDPEEEEIESLCKLLTTVGQSLDNPKARNHMDIYFERMQDMAKSSNINSRMQFMLLDVIELRARHWQPRVSHSPPTHQDSSRGGSRRGGHSDNSREPGGWNVAGGASASRPSVRAGDLSQFGKISKPRGIQFGPSSVFNKRESSNRDSSIGRAGSASMFSALSSGVADRTSSGRGPSVNVGLGVFPASSGMRERKKIILQPKTVMTVEAVNEADIEEEREEAMTEEEAGHLVKEDVKEYLGVENVDEAIMALEALPSEHRHLFVDKLINASMDGGNKDVVLTEKLFSAARSQSVITTEDFERGMLPTIEMADDLSIDVPKTYEWLARMIHAAGLDKAKAEEMAGKISVYGEPRVPPRATTSNQHGQGRRREMESPASRQDEFSFRLAQWLLDQLHSEEELKTVTQQFNVLISQAQRESIEQLYLHIGRLIFQKFTRTNSQSTQLCAQLCRSLFIADLKPRSQLSTRPVPIHEHLFQCCLNDLSVGDSVQSSGTQQAASDTDESSPTQPKICADGAPPGNDENRIVEISFLVLELHRRGLVSAAQVYEYIFQLTTRLDSNHTNSVPSAIYTLLDGCFLRLDASLWKVELEHVYDWAKNLSLDTDMEQGCQEGVKQLTNLLNQILNREQGPETNSEDPGPAFERLSISVTAQPISSVQDDDEQPPNLNNIAINLGEIVYSPLTSIHEESSDGTGNNFGDYMHEAGSVDSLDSLKKPDEAGTSPGLNAGTHRPKSKRYGHVIHPFAIVDPSQPEVRPTRPAHLYPQHHFSSSESSFSSAGSASTHALPLSSPSPSSSPLPSTVASLILNKRQNKERLVKVVETQAEQDKKAKERHEKPKRSREDTVLD</sequence>
<feature type="compositionally biased region" description="Basic and acidic residues" evidence="8">
    <location>
        <begin position="1298"/>
        <end position="1320"/>
    </location>
</feature>
<reference evidence="10" key="1">
    <citation type="submission" date="2021-01" db="EMBL/GenBank/DDBJ databases">
        <authorList>
            <person name="Kaushik A."/>
        </authorList>
    </citation>
    <scope>NUCLEOTIDE SEQUENCE</scope>
    <source>
        <strain evidence="10">AG2-2IIIB</strain>
    </source>
</reference>
<feature type="region of interest" description="Disordered" evidence="8">
    <location>
        <begin position="825"/>
        <end position="853"/>
    </location>
</feature>
<accession>A0A8H3DNC5</accession>
<dbReference type="Pfam" id="PF02847">
    <property type="entry name" value="MA3"/>
    <property type="match status" value="1"/>
</dbReference>
<evidence type="ECO:0000313" key="10">
    <source>
        <dbReference type="EMBL" id="CAE6539638.1"/>
    </source>
</evidence>
<evidence type="ECO:0000259" key="9">
    <source>
        <dbReference type="PROSITE" id="PS51366"/>
    </source>
</evidence>
<dbReference type="SMART" id="SM00543">
    <property type="entry name" value="MIF4G"/>
    <property type="match status" value="2"/>
</dbReference>
<feature type="domain" description="MI" evidence="9">
    <location>
        <begin position="702"/>
        <end position="823"/>
    </location>
</feature>
<dbReference type="SUPFAM" id="SSF48371">
    <property type="entry name" value="ARM repeat"/>
    <property type="match status" value="3"/>
</dbReference>
<feature type="compositionally biased region" description="Basic and acidic residues" evidence="8">
    <location>
        <begin position="843"/>
        <end position="853"/>
    </location>
</feature>
<feature type="region of interest" description="Disordered" evidence="8">
    <location>
        <begin position="542"/>
        <end position="627"/>
    </location>
</feature>
<comment type="similarity">
    <text evidence="2">Belongs to the eukaryotic initiation factor 4G family.</text>
</comment>
<dbReference type="GO" id="GO:0003743">
    <property type="term" value="F:translation initiation factor activity"/>
    <property type="evidence" value="ECO:0007669"/>
    <property type="project" value="UniProtKB-KW"/>
</dbReference>
<dbReference type="InterPro" id="IPR003890">
    <property type="entry name" value="MIF4G-like_typ-3"/>
</dbReference>
<dbReference type="FunFam" id="1.25.40.180:FF:000020">
    <property type="entry name" value="Eukaryotic translation initiation factor subunit"/>
    <property type="match status" value="1"/>
</dbReference>
<evidence type="ECO:0000256" key="8">
    <source>
        <dbReference type="SAM" id="MobiDB-lite"/>
    </source>
</evidence>
<keyword evidence="7" id="KW-0648">Protein biosynthesis</keyword>